<feature type="compositionally biased region" description="Polar residues" evidence="1">
    <location>
        <begin position="152"/>
        <end position="169"/>
    </location>
</feature>
<feature type="compositionally biased region" description="Polar residues" evidence="1">
    <location>
        <begin position="115"/>
        <end position="130"/>
    </location>
</feature>
<protein>
    <submittedName>
        <fullName evidence="2">Uncharacterized protein</fullName>
    </submittedName>
</protein>
<comment type="caution">
    <text evidence="2">The sequence shown here is derived from an EMBL/GenBank/DDBJ whole genome shotgun (WGS) entry which is preliminary data.</text>
</comment>
<dbReference type="AlphaFoldDB" id="A0A8H4R4N6"/>
<name>A0A8H4R4N6_9AGAR</name>
<dbReference type="InterPro" id="IPR003903">
    <property type="entry name" value="UIM_dom"/>
</dbReference>
<reference evidence="2 3" key="1">
    <citation type="submission" date="2019-12" db="EMBL/GenBank/DDBJ databases">
        <authorList>
            <person name="Floudas D."/>
            <person name="Bentzer J."/>
            <person name="Ahren D."/>
            <person name="Johansson T."/>
            <person name="Persson P."/>
            <person name="Tunlid A."/>
        </authorList>
    </citation>
    <scope>NUCLEOTIDE SEQUENCE [LARGE SCALE GENOMIC DNA]</scope>
    <source>
        <strain evidence="2 3">CBS 102.39</strain>
    </source>
</reference>
<feature type="region of interest" description="Disordered" evidence="1">
    <location>
        <begin position="26"/>
        <end position="92"/>
    </location>
</feature>
<evidence type="ECO:0000313" key="3">
    <source>
        <dbReference type="Proteomes" id="UP000521872"/>
    </source>
</evidence>
<feature type="compositionally biased region" description="Low complexity" evidence="1">
    <location>
        <begin position="105"/>
        <end position="114"/>
    </location>
</feature>
<sequence length="283" mass="29389">MGLGEMSESEMVEYLMMLSLEEAERREAERQEAAFLQDQVHTEEEGVFEPDSEEDSEAYEGRFTAEWEDDDRAWSSASSSEYASVSSSVTSTLTRQARVGISIAGASTASSSASRNTGIAASPGISSYWANPNAGVDIHAEEFPPIPGSADGSPTSNRGSAMASTSRSVAISDLQARPVVQASPPKGPTPSSSPKSLKGSAWSMPLKAKLSQPTIQKSASSSSAASTTASTSMIAAAASSSSARSVGGGVAAAGNLADEEMDEDLRFALELSLVEARSRGEDV</sequence>
<feature type="compositionally biased region" description="Low complexity" evidence="1">
    <location>
        <begin position="189"/>
        <end position="200"/>
    </location>
</feature>
<feature type="compositionally biased region" description="Acidic residues" evidence="1">
    <location>
        <begin position="45"/>
        <end position="58"/>
    </location>
</feature>
<dbReference type="EMBL" id="JAACJL010000002">
    <property type="protein sequence ID" value="KAF4622353.1"/>
    <property type="molecule type" value="Genomic_DNA"/>
</dbReference>
<evidence type="ECO:0000256" key="1">
    <source>
        <dbReference type="SAM" id="MobiDB-lite"/>
    </source>
</evidence>
<evidence type="ECO:0000313" key="2">
    <source>
        <dbReference type="EMBL" id="KAF4622353.1"/>
    </source>
</evidence>
<dbReference type="Proteomes" id="UP000521872">
    <property type="component" value="Unassembled WGS sequence"/>
</dbReference>
<feature type="compositionally biased region" description="Low complexity" evidence="1">
    <location>
        <begin position="218"/>
        <end position="245"/>
    </location>
</feature>
<proteinExistence type="predicted"/>
<accession>A0A8H4R4N6</accession>
<organism evidence="2 3">
    <name type="scientific">Agrocybe pediades</name>
    <dbReference type="NCBI Taxonomy" id="84607"/>
    <lineage>
        <taxon>Eukaryota</taxon>
        <taxon>Fungi</taxon>
        <taxon>Dikarya</taxon>
        <taxon>Basidiomycota</taxon>
        <taxon>Agaricomycotina</taxon>
        <taxon>Agaricomycetes</taxon>
        <taxon>Agaricomycetidae</taxon>
        <taxon>Agaricales</taxon>
        <taxon>Agaricineae</taxon>
        <taxon>Strophariaceae</taxon>
        <taxon>Agrocybe</taxon>
    </lineage>
</organism>
<feature type="region of interest" description="Disordered" evidence="1">
    <location>
        <begin position="105"/>
        <end position="249"/>
    </location>
</feature>
<feature type="compositionally biased region" description="Low complexity" evidence="1">
    <location>
        <begin position="75"/>
        <end position="92"/>
    </location>
</feature>
<dbReference type="PROSITE" id="PS50330">
    <property type="entry name" value="UIM"/>
    <property type="match status" value="1"/>
</dbReference>
<gene>
    <name evidence="2" type="ORF">D9613_009514</name>
</gene>
<keyword evidence="3" id="KW-1185">Reference proteome</keyword>